<evidence type="ECO:0000313" key="1">
    <source>
        <dbReference type="EMBL" id="KAK4013634.1"/>
    </source>
</evidence>
<dbReference type="EMBL" id="JAOYFB010000004">
    <property type="protein sequence ID" value="KAK4013634.1"/>
    <property type="molecule type" value="Genomic_DNA"/>
</dbReference>
<dbReference type="Proteomes" id="UP001234178">
    <property type="component" value="Unassembled WGS sequence"/>
</dbReference>
<protein>
    <submittedName>
        <fullName evidence="1">Uncharacterized protein</fullName>
    </submittedName>
</protein>
<keyword evidence="2" id="KW-1185">Reference proteome</keyword>
<reference evidence="1 2" key="1">
    <citation type="journal article" date="2023" name="Nucleic Acids Res.">
        <title>The hologenome of Daphnia magna reveals possible DNA methylation and microbiome-mediated evolution of the host genome.</title>
        <authorList>
            <person name="Chaturvedi A."/>
            <person name="Li X."/>
            <person name="Dhandapani V."/>
            <person name="Marshall H."/>
            <person name="Kissane S."/>
            <person name="Cuenca-Cambronero M."/>
            <person name="Asole G."/>
            <person name="Calvet F."/>
            <person name="Ruiz-Romero M."/>
            <person name="Marangio P."/>
            <person name="Guigo R."/>
            <person name="Rago D."/>
            <person name="Mirbahai L."/>
            <person name="Eastwood N."/>
            <person name="Colbourne J.K."/>
            <person name="Zhou J."/>
            <person name="Mallon E."/>
            <person name="Orsini L."/>
        </authorList>
    </citation>
    <scope>NUCLEOTIDE SEQUENCE [LARGE SCALE GENOMIC DNA]</scope>
    <source>
        <strain evidence="1">LRV0_1</strain>
    </source>
</reference>
<accession>A0ABQ9ZL32</accession>
<sequence length="68" mass="7824">MQKRCQTALYPAHFSYFKDWSIPKAMTTPTPSDSKGPARQTPLNPLIEVEVVFVPMLLLFHILKHPCR</sequence>
<proteinExistence type="predicted"/>
<organism evidence="1 2">
    <name type="scientific">Daphnia magna</name>
    <dbReference type="NCBI Taxonomy" id="35525"/>
    <lineage>
        <taxon>Eukaryota</taxon>
        <taxon>Metazoa</taxon>
        <taxon>Ecdysozoa</taxon>
        <taxon>Arthropoda</taxon>
        <taxon>Crustacea</taxon>
        <taxon>Branchiopoda</taxon>
        <taxon>Diplostraca</taxon>
        <taxon>Cladocera</taxon>
        <taxon>Anomopoda</taxon>
        <taxon>Daphniidae</taxon>
        <taxon>Daphnia</taxon>
    </lineage>
</organism>
<comment type="caution">
    <text evidence="1">The sequence shown here is derived from an EMBL/GenBank/DDBJ whole genome shotgun (WGS) entry which is preliminary data.</text>
</comment>
<evidence type="ECO:0000313" key="2">
    <source>
        <dbReference type="Proteomes" id="UP001234178"/>
    </source>
</evidence>
<gene>
    <name evidence="1" type="ORF">OUZ56_026187</name>
</gene>
<name>A0ABQ9ZL32_9CRUS</name>